<dbReference type="PRINTS" id="PR00344">
    <property type="entry name" value="BCTRLSENSOR"/>
</dbReference>
<dbReference type="FunFam" id="3.30.565.10:FF:000016">
    <property type="entry name" value="Chemotaxis protein CheA, putative"/>
    <property type="match status" value="1"/>
</dbReference>
<evidence type="ECO:0000256" key="6">
    <source>
        <dbReference type="ARBA" id="ARBA00022777"/>
    </source>
</evidence>
<dbReference type="InterPro" id="IPR036061">
    <property type="entry name" value="CheW-like_dom_sf"/>
</dbReference>
<dbReference type="Gene3D" id="2.30.30.40">
    <property type="entry name" value="SH3 Domains"/>
    <property type="match status" value="1"/>
</dbReference>
<dbReference type="InterPro" id="IPR005467">
    <property type="entry name" value="His_kinase_dom"/>
</dbReference>
<evidence type="ECO:0000259" key="9">
    <source>
        <dbReference type="PROSITE" id="PS50851"/>
    </source>
</evidence>
<dbReference type="InterPro" id="IPR051315">
    <property type="entry name" value="Bact_Chemotaxis_CheA"/>
</dbReference>
<dbReference type="EMBL" id="FLOC01000005">
    <property type="protein sequence ID" value="SBS28674.1"/>
    <property type="molecule type" value="Genomic_DNA"/>
</dbReference>
<evidence type="ECO:0000256" key="3">
    <source>
        <dbReference type="ARBA" id="ARBA00021495"/>
    </source>
</evidence>
<comment type="catalytic activity">
    <reaction evidence="1">
        <text>ATP + protein L-histidine = ADP + protein N-phospho-L-histidine.</text>
        <dbReference type="EC" id="2.7.13.3"/>
    </reaction>
</comment>
<dbReference type="CDD" id="cd00731">
    <property type="entry name" value="CheA_reg"/>
    <property type="match status" value="1"/>
</dbReference>
<dbReference type="InterPro" id="IPR004358">
    <property type="entry name" value="Sig_transdc_His_kin-like_C"/>
</dbReference>
<reference evidence="10 11" key="1">
    <citation type="submission" date="2016-06" db="EMBL/GenBank/DDBJ databases">
        <authorList>
            <person name="Kjaerup R.B."/>
            <person name="Dalgaard T.S."/>
            <person name="Juul-Madsen H.R."/>
        </authorList>
    </citation>
    <scope>NUCLEOTIDE SEQUENCE [LARGE SCALE GENOMIC DNA]</scope>
    <source>
        <strain evidence="10 11">CECT 5080</strain>
    </source>
</reference>
<feature type="domain" description="Histidine kinase" evidence="8">
    <location>
        <begin position="1"/>
        <end position="133"/>
    </location>
</feature>
<dbReference type="Gene3D" id="3.30.565.10">
    <property type="entry name" value="Histidine kinase-like ATPase, C-terminal domain"/>
    <property type="match status" value="1"/>
</dbReference>
<proteinExistence type="predicted"/>
<dbReference type="SUPFAM" id="SSF55874">
    <property type="entry name" value="ATPase domain of HSP90 chaperone/DNA topoisomerase II/histidine kinase"/>
    <property type="match status" value="1"/>
</dbReference>
<evidence type="ECO:0000256" key="5">
    <source>
        <dbReference type="ARBA" id="ARBA00022679"/>
    </source>
</evidence>
<dbReference type="SMART" id="SM00260">
    <property type="entry name" value="CheW"/>
    <property type="match status" value="1"/>
</dbReference>
<gene>
    <name evidence="10" type="primary">cheA_2</name>
    <name evidence="10" type="ORF">MAQ5080_01169</name>
</gene>
<dbReference type="GO" id="GO:0007165">
    <property type="term" value="P:signal transduction"/>
    <property type="evidence" value="ECO:0007669"/>
    <property type="project" value="InterPro"/>
</dbReference>
<evidence type="ECO:0000259" key="8">
    <source>
        <dbReference type="PROSITE" id="PS50109"/>
    </source>
</evidence>
<dbReference type="STRING" id="295068.MAQ5080_01169"/>
<dbReference type="AlphaFoldDB" id="A0A1A8T8H0"/>
<evidence type="ECO:0000256" key="4">
    <source>
        <dbReference type="ARBA" id="ARBA00022553"/>
    </source>
</evidence>
<dbReference type="InterPro" id="IPR002545">
    <property type="entry name" value="CheW-lke_dom"/>
</dbReference>
<dbReference type="GO" id="GO:0004673">
    <property type="term" value="F:protein histidine kinase activity"/>
    <property type="evidence" value="ECO:0007669"/>
    <property type="project" value="UniProtKB-EC"/>
</dbReference>
<dbReference type="Pfam" id="PF02518">
    <property type="entry name" value="HATPase_c"/>
    <property type="match status" value="1"/>
</dbReference>
<evidence type="ECO:0000256" key="2">
    <source>
        <dbReference type="ARBA" id="ARBA00012438"/>
    </source>
</evidence>
<dbReference type="SUPFAM" id="SSF50341">
    <property type="entry name" value="CheW-like"/>
    <property type="match status" value="1"/>
</dbReference>
<dbReference type="PROSITE" id="PS50109">
    <property type="entry name" value="HIS_KIN"/>
    <property type="match status" value="1"/>
</dbReference>
<sequence>MIRNSVDHGIENADVRRAAGKVEKGTVRLSAMQKGGEIVISILDDGAGLNRDRILAKAEEKGIELPNPLTDEAVWQLIFAPGFSTAAEVTDISGRGVGMDVVRRNIESLGGRVEINSSQGIGTEFVISLPLTLAILDGMCVEAEEQIFVVPLMNIIESIQPMAEQIRVIKGSKILWARDEYWPLVDIGRVLGGREESIDNIDLSQYIIVLVETAKNRFGLVVDTLVGQQQVVIKSLERHYRRVDGVAGATIMGDGGVALILDVDSLTQFISSDLGGPSYAVRAAG</sequence>
<dbReference type="EC" id="2.7.13.3" evidence="2"/>
<protein>
    <recommendedName>
        <fullName evidence="3">Chemotaxis protein CheA</fullName>
        <ecNumber evidence="2">2.7.13.3</ecNumber>
    </recommendedName>
</protein>
<evidence type="ECO:0000256" key="7">
    <source>
        <dbReference type="ARBA" id="ARBA00035100"/>
    </source>
</evidence>
<keyword evidence="4" id="KW-0597">Phosphoprotein</keyword>
<evidence type="ECO:0000256" key="1">
    <source>
        <dbReference type="ARBA" id="ARBA00000085"/>
    </source>
</evidence>
<dbReference type="Proteomes" id="UP000092627">
    <property type="component" value="Unassembled WGS sequence"/>
</dbReference>
<dbReference type="PANTHER" id="PTHR43395:SF10">
    <property type="entry name" value="CHEMOTAXIS PROTEIN CHEA"/>
    <property type="match status" value="1"/>
</dbReference>
<keyword evidence="5 10" id="KW-0808">Transferase</keyword>
<keyword evidence="11" id="KW-1185">Reference proteome</keyword>
<dbReference type="GO" id="GO:0006935">
    <property type="term" value="P:chemotaxis"/>
    <property type="evidence" value="ECO:0007669"/>
    <property type="project" value="InterPro"/>
</dbReference>
<feature type="domain" description="CheW-like" evidence="9">
    <location>
        <begin position="135"/>
        <end position="272"/>
    </location>
</feature>
<dbReference type="PROSITE" id="PS50851">
    <property type="entry name" value="CHEW"/>
    <property type="match status" value="1"/>
</dbReference>
<evidence type="ECO:0000313" key="10">
    <source>
        <dbReference type="EMBL" id="SBS28674.1"/>
    </source>
</evidence>
<dbReference type="FunFam" id="2.30.30.40:FF:000048">
    <property type="entry name" value="Chemotaxis protein CheA, putative"/>
    <property type="match status" value="1"/>
</dbReference>
<keyword evidence="6" id="KW-0418">Kinase</keyword>
<evidence type="ECO:0000313" key="11">
    <source>
        <dbReference type="Proteomes" id="UP000092627"/>
    </source>
</evidence>
<dbReference type="InterPro" id="IPR003594">
    <property type="entry name" value="HATPase_dom"/>
</dbReference>
<dbReference type="Pfam" id="PF01584">
    <property type="entry name" value="CheW"/>
    <property type="match status" value="1"/>
</dbReference>
<dbReference type="InterPro" id="IPR036890">
    <property type="entry name" value="HATPase_C_sf"/>
</dbReference>
<dbReference type="PANTHER" id="PTHR43395">
    <property type="entry name" value="SENSOR HISTIDINE KINASE CHEA"/>
    <property type="match status" value="1"/>
</dbReference>
<name>A0A1A8T8H0_9GAMM</name>
<accession>A0A1A8T8H0</accession>
<dbReference type="SMART" id="SM00387">
    <property type="entry name" value="HATPase_c"/>
    <property type="match status" value="1"/>
</dbReference>
<organism evidence="10 11">
    <name type="scientific">Marinomonas aquimarina</name>
    <dbReference type="NCBI Taxonomy" id="295068"/>
    <lineage>
        <taxon>Bacteria</taxon>
        <taxon>Pseudomonadati</taxon>
        <taxon>Pseudomonadota</taxon>
        <taxon>Gammaproteobacteria</taxon>
        <taxon>Oceanospirillales</taxon>
        <taxon>Oceanospirillaceae</taxon>
        <taxon>Marinomonas</taxon>
    </lineage>
</organism>
<comment type="function">
    <text evidence="7">Involved in the transmission of sensory signals from the chemoreceptors to the flagellar motors. CheA is autophosphorylated; it can transfer its phosphate group to either CheB or CheY.</text>
</comment>